<protein>
    <submittedName>
        <fullName evidence="1">DUF3221 domain-containing protein</fullName>
    </submittedName>
</protein>
<dbReference type="Gene3D" id="2.40.50.140">
    <property type="entry name" value="Nucleic acid-binding proteins"/>
    <property type="match status" value="1"/>
</dbReference>
<reference evidence="2" key="1">
    <citation type="journal article" date="2019" name="Int. J. Syst. Evol. Microbiol.">
        <title>The Global Catalogue of Microorganisms (GCM) 10K type strain sequencing project: providing services to taxonomists for standard genome sequencing and annotation.</title>
        <authorList>
            <consortium name="The Broad Institute Genomics Platform"/>
            <consortium name="The Broad Institute Genome Sequencing Center for Infectious Disease"/>
            <person name="Wu L."/>
            <person name="Ma J."/>
        </authorList>
    </citation>
    <scope>NUCLEOTIDE SEQUENCE [LARGE SCALE GENOMIC DNA]</scope>
    <source>
        <strain evidence="2">CCUG 49339</strain>
    </source>
</reference>
<dbReference type="Proteomes" id="UP001597214">
    <property type="component" value="Unassembled WGS sequence"/>
</dbReference>
<dbReference type="PROSITE" id="PS51257">
    <property type="entry name" value="PROKAR_LIPOPROTEIN"/>
    <property type="match status" value="1"/>
</dbReference>
<organism evidence="1 2">
    <name type="scientific">Bacillus salitolerans</name>
    <dbReference type="NCBI Taxonomy" id="1437434"/>
    <lineage>
        <taxon>Bacteria</taxon>
        <taxon>Bacillati</taxon>
        <taxon>Bacillota</taxon>
        <taxon>Bacilli</taxon>
        <taxon>Bacillales</taxon>
        <taxon>Bacillaceae</taxon>
        <taxon>Bacillus</taxon>
    </lineage>
</organism>
<accession>A0ABW4LQV8</accession>
<comment type="caution">
    <text evidence="1">The sequence shown here is derived from an EMBL/GenBank/DDBJ whole genome shotgun (WGS) entry which is preliminary data.</text>
</comment>
<sequence length="103" mass="11576">MQFKVLLSVVFFTLLLFVVGCSPDKEALNIEGVIGEILEMDDDSILIQSNDNKVDVKYTNETVFNGKKRNELGVGDRVKTWYSSEPLDSNPMQATASKIEFIK</sequence>
<dbReference type="Pfam" id="PF11518">
    <property type="entry name" value="DUF3221"/>
    <property type="match status" value="1"/>
</dbReference>
<gene>
    <name evidence="1" type="ORF">ACFSCX_09875</name>
</gene>
<evidence type="ECO:0000313" key="1">
    <source>
        <dbReference type="EMBL" id="MFD1736871.1"/>
    </source>
</evidence>
<keyword evidence="2" id="KW-1185">Reference proteome</keyword>
<dbReference type="RefSeq" id="WP_377928052.1">
    <property type="nucleotide sequence ID" value="NZ_JBHUEM010000012.1"/>
</dbReference>
<dbReference type="InterPro" id="IPR021598">
    <property type="entry name" value="DUF3221"/>
</dbReference>
<dbReference type="InterPro" id="IPR012340">
    <property type="entry name" value="NA-bd_OB-fold"/>
</dbReference>
<proteinExistence type="predicted"/>
<name>A0ABW4LQV8_9BACI</name>
<evidence type="ECO:0000313" key="2">
    <source>
        <dbReference type="Proteomes" id="UP001597214"/>
    </source>
</evidence>
<dbReference type="EMBL" id="JBHUEM010000012">
    <property type="protein sequence ID" value="MFD1736871.1"/>
    <property type="molecule type" value="Genomic_DNA"/>
</dbReference>